<organism evidence="2 3">
    <name type="scientific">Engystomops pustulosus</name>
    <name type="common">Tungara frog</name>
    <name type="synonym">Physalaemus pustulosus</name>
    <dbReference type="NCBI Taxonomy" id="76066"/>
    <lineage>
        <taxon>Eukaryota</taxon>
        <taxon>Metazoa</taxon>
        <taxon>Chordata</taxon>
        <taxon>Craniata</taxon>
        <taxon>Vertebrata</taxon>
        <taxon>Euteleostomi</taxon>
        <taxon>Amphibia</taxon>
        <taxon>Batrachia</taxon>
        <taxon>Anura</taxon>
        <taxon>Neobatrachia</taxon>
        <taxon>Hyloidea</taxon>
        <taxon>Leptodactylidae</taxon>
        <taxon>Leiuperinae</taxon>
        <taxon>Engystomops</taxon>
    </lineage>
</organism>
<dbReference type="EMBL" id="WNYA01072200">
    <property type="protein sequence ID" value="KAG8535271.1"/>
    <property type="molecule type" value="Genomic_DNA"/>
</dbReference>
<dbReference type="Gene3D" id="2.60.40.1930">
    <property type="match status" value="1"/>
</dbReference>
<gene>
    <name evidence="2" type="ORF">GDO81_028951</name>
</gene>
<dbReference type="AlphaFoldDB" id="A0AAV6YET1"/>
<dbReference type="Pfam" id="PF07703">
    <property type="entry name" value="A2M_BRD"/>
    <property type="match status" value="1"/>
</dbReference>
<name>A0AAV6YET1_ENGPU</name>
<feature type="domain" description="Alpha-2-macroglobulin bait region" evidence="1">
    <location>
        <begin position="38"/>
        <end position="142"/>
    </location>
</feature>
<dbReference type="Proteomes" id="UP000824782">
    <property type="component" value="Unassembled WGS sequence"/>
</dbReference>
<evidence type="ECO:0000313" key="2">
    <source>
        <dbReference type="EMBL" id="KAG8535271.1"/>
    </source>
</evidence>
<keyword evidence="3" id="KW-1185">Reference proteome</keyword>
<accession>A0AAV6YET1</accession>
<feature type="non-terminal residue" evidence="2">
    <location>
        <position position="1"/>
    </location>
</feature>
<feature type="non-terminal residue" evidence="2">
    <location>
        <position position="142"/>
    </location>
</feature>
<comment type="caution">
    <text evidence="2">The sequence shown here is derived from an EMBL/GenBank/DDBJ whole genome shotgun (WGS) entry which is preliminary data.</text>
</comment>
<protein>
    <recommendedName>
        <fullName evidence="1">Alpha-2-macroglobulin bait region domain-containing protein</fullName>
    </recommendedName>
</protein>
<dbReference type="InterPro" id="IPR011625">
    <property type="entry name" value="A2M_N_BRD"/>
</dbReference>
<sequence length="142" mass="15381">ASTDEKNEPYVSGKVSVRHGRAYLYLNDIHTTAASSVYIQPVKNPAKSEENVMVTVDFTLGEDEKDEVDFYYLGLADNRVTLGGQKTVKKSDSPSGSFQLVLPVVDISPSGKLMVFMVSQSGGIALDTSEVQITAPLKHKVS</sequence>
<proteinExistence type="predicted"/>
<evidence type="ECO:0000259" key="1">
    <source>
        <dbReference type="Pfam" id="PF07703"/>
    </source>
</evidence>
<reference evidence="2" key="1">
    <citation type="thesis" date="2020" institute="ProQuest LLC" country="789 East Eisenhower Parkway, Ann Arbor, MI, USA">
        <title>Comparative Genomics and Chromosome Evolution.</title>
        <authorList>
            <person name="Mudd A.B."/>
        </authorList>
    </citation>
    <scope>NUCLEOTIDE SEQUENCE</scope>
    <source>
        <strain evidence="2">237g6f4</strain>
        <tissue evidence="2">Blood</tissue>
    </source>
</reference>
<evidence type="ECO:0000313" key="3">
    <source>
        <dbReference type="Proteomes" id="UP000824782"/>
    </source>
</evidence>